<organism evidence="4">
    <name type="scientific">Fagus sylvatica</name>
    <name type="common">Beechnut</name>
    <dbReference type="NCBI Taxonomy" id="28930"/>
    <lineage>
        <taxon>Eukaryota</taxon>
        <taxon>Viridiplantae</taxon>
        <taxon>Streptophyta</taxon>
        <taxon>Embryophyta</taxon>
        <taxon>Tracheophyta</taxon>
        <taxon>Spermatophyta</taxon>
        <taxon>Magnoliopsida</taxon>
        <taxon>eudicotyledons</taxon>
        <taxon>Gunneridae</taxon>
        <taxon>Pentapetalae</taxon>
        <taxon>rosids</taxon>
        <taxon>fabids</taxon>
        <taxon>Fagales</taxon>
        <taxon>Fagaceae</taxon>
        <taxon>Fagus</taxon>
    </lineage>
</organism>
<sequence length="173" mass="19577">MNEIAILTRLRHQNLVSLYGCTSRHSRELLLVYEYVPNGTVADHFHCERAKSGAFPLLTRMNIAIETATALLYLHASDIIRRDVKTNNILLDNNFSVKVADFGISRLFPNDVTHVSTAPQGTPGYVDPEYHECYQLTEKSDAFSFGVFLIELISLICPTWLSTRFKITHCTSL</sequence>
<dbReference type="SUPFAM" id="SSF56112">
    <property type="entry name" value="Protein kinase-like (PK-like)"/>
    <property type="match status" value="1"/>
</dbReference>
<reference evidence="4" key="1">
    <citation type="submission" date="2018-02" db="EMBL/GenBank/DDBJ databases">
        <authorList>
            <person name="Cohen D.B."/>
            <person name="Kent A.D."/>
        </authorList>
    </citation>
    <scope>NUCLEOTIDE SEQUENCE</scope>
</reference>
<dbReference type="PANTHER" id="PTHR46008:SF20">
    <property type="entry name" value="PROTEIN KINASE DOMAIN-CONTAINING PROTEIN"/>
    <property type="match status" value="1"/>
</dbReference>
<dbReference type="InterPro" id="IPR000719">
    <property type="entry name" value="Prot_kinase_dom"/>
</dbReference>
<gene>
    <name evidence="4" type="ORF">FSB_LOCUS45370</name>
</gene>
<accession>A0A2N9HZE6</accession>
<dbReference type="GO" id="GO:0005524">
    <property type="term" value="F:ATP binding"/>
    <property type="evidence" value="ECO:0007669"/>
    <property type="project" value="UniProtKB-KW"/>
</dbReference>
<evidence type="ECO:0000313" key="4">
    <source>
        <dbReference type="EMBL" id="SPD17488.1"/>
    </source>
</evidence>
<dbReference type="Gene3D" id="1.10.510.10">
    <property type="entry name" value="Transferase(Phosphotransferase) domain 1"/>
    <property type="match status" value="1"/>
</dbReference>
<dbReference type="AlphaFoldDB" id="A0A2N9HZE6"/>
<evidence type="ECO:0000256" key="1">
    <source>
        <dbReference type="ARBA" id="ARBA00022741"/>
    </source>
</evidence>
<protein>
    <recommendedName>
        <fullName evidence="3">Protein kinase domain-containing protein</fullName>
    </recommendedName>
</protein>
<dbReference type="EMBL" id="OIVN01004446">
    <property type="protein sequence ID" value="SPD17488.1"/>
    <property type="molecule type" value="Genomic_DNA"/>
</dbReference>
<keyword evidence="1" id="KW-0547">Nucleotide-binding</keyword>
<dbReference type="SMART" id="SM00220">
    <property type="entry name" value="S_TKc"/>
    <property type="match status" value="1"/>
</dbReference>
<evidence type="ECO:0000259" key="3">
    <source>
        <dbReference type="PROSITE" id="PS50011"/>
    </source>
</evidence>
<dbReference type="Pfam" id="PF00069">
    <property type="entry name" value="Pkinase"/>
    <property type="match status" value="1"/>
</dbReference>
<dbReference type="PROSITE" id="PS50011">
    <property type="entry name" value="PROTEIN_KINASE_DOM"/>
    <property type="match status" value="1"/>
</dbReference>
<feature type="domain" description="Protein kinase" evidence="3">
    <location>
        <begin position="1"/>
        <end position="173"/>
    </location>
</feature>
<dbReference type="GO" id="GO:0004672">
    <property type="term" value="F:protein kinase activity"/>
    <property type="evidence" value="ECO:0007669"/>
    <property type="project" value="InterPro"/>
</dbReference>
<evidence type="ECO:0000256" key="2">
    <source>
        <dbReference type="ARBA" id="ARBA00022840"/>
    </source>
</evidence>
<dbReference type="PANTHER" id="PTHR46008">
    <property type="entry name" value="LEAF RUST 10 DISEASE-RESISTANCE LOCUS RECEPTOR-LIKE PROTEIN KINASE-LIKE 1.4"/>
    <property type="match status" value="1"/>
</dbReference>
<name>A0A2N9HZE6_FAGSY</name>
<keyword evidence="2" id="KW-0067">ATP-binding</keyword>
<proteinExistence type="predicted"/>
<dbReference type="InterPro" id="IPR011009">
    <property type="entry name" value="Kinase-like_dom_sf"/>
</dbReference>